<protein>
    <recommendedName>
        <fullName evidence="4">Ricin B lectin domain-containing protein</fullName>
    </recommendedName>
</protein>
<organism evidence="2 3">
    <name type="scientific">Spraguea lophii (strain 42_110)</name>
    <name type="common">Microsporidian parasite</name>
    <dbReference type="NCBI Taxonomy" id="1358809"/>
    <lineage>
        <taxon>Eukaryota</taxon>
        <taxon>Fungi</taxon>
        <taxon>Fungi incertae sedis</taxon>
        <taxon>Microsporidia</taxon>
        <taxon>Spragueidae</taxon>
        <taxon>Spraguea</taxon>
    </lineage>
</organism>
<sequence length="146" mass="17046">MLYLLFYFSIIFPKTLLVLHRSKPMLYVSYNQELMLVNEYHKNPINDRNNNVKIGDKMFLVNDKIFCAGGENKSLKVCGEETWETKRLFNTIKLMSEGLCLSVNNYNKKNNKIQKLALKPCTEGMEQVFSTMEISSDDDEELLFQI</sequence>
<evidence type="ECO:0000313" key="2">
    <source>
        <dbReference type="EMBL" id="EPR79019.1"/>
    </source>
</evidence>
<evidence type="ECO:0008006" key="4">
    <source>
        <dbReference type="Google" id="ProtNLM"/>
    </source>
</evidence>
<feature type="signal peptide" evidence="1">
    <location>
        <begin position="1"/>
        <end position="17"/>
    </location>
</feature>
<dbReference type="InParanoid" id="S7XJ10"/>
<keyword evidence="3" id="KW-1185">Reference proteome</keyword>
<evidence type="ECO:0000313" key="3">
    <source>
        <dbReference type="Proteomes" id="UP000014978"/>
    </source>
</evidence>
<dbReference type="EMBL" id="ATCN01000443">
    <property type="protein sequence ID" value="EPR79019.1"/>
    <property type="molecule type" value="Genomic_DNA"/>
</dbReference>
<dbReference type="VEuPathDB" id="MicrosporidiaDB:SLOPH_2564"/>
<dbReference type="HOGENOM" id="CLU_1778671_0_0_1"/>
<gene>
    <name evidence="2" type="ORF">SLOPH_2564</name>
</gene>
<reference evidence="3" key="1">
    <citation type="journal article" date="2013" name="PLoS Genet.">
        <title>The genome of Spraguea lophii and the basis of host-microsporidian interactions.</title>
        <authorList>
            <person name="Campbell S.E."/>
            <person name="Williams T.A."/>
            <person name="Yousuf A."/>
            <person name="Soanes D.M."/>
            <person name="Paszkiewicz K.H."/>
            <person name="Williams B.A.P."/>
        </authorList>
    </citation>
    <scope>NUCLEOTIDE SEQUENCE [LARGE SCALE GENOMIC DNA]</scope>
    <source>
        <strain evidence="3">42_110</strain>
    </source>
</reference>
<proteinExistence type="predicted"/>
<comment type="caution">
    <text evidence="2">The sequence shown here is derived from an EMBL/GenBank/DDBJ whole genome shotgun (WGS) entry which is preliminary data.</text>
</comment>
<evidence type="ECO:0000256" key="1">
    <source>
        <dbReference type="SAM" id="SignalP"/>
    </source>
</evidence>
<keyword evidence="1" id="KW-0732">Signal</keyword>
<feature type="chain" id="PRO_5004546712" description="Ricin B lectin domain-containing protein" evidence="1">
    <location>
        <begin position="18"/>
        <end position="146"/>
    </location>
</feature>
<accession>S7XJ10</accession>
<dbReference type="AlphaFoldDB" id="S7XJ10"/>
<dbReference type="Proteomes" id="UP000014978">
    <property type="component" value="Unassembled WGS sequence"/>
</dbReference>
<name>S7XJ10_SPRLO</name>